<dbReference type="EMBL" id="FUYP01000070">
    <property type="protein sequence ID" value="SKC06361.1"/>
    <property type="molecule type" value="Genomic_DNA"/>
</dbReference>
<dbReference type="InterPro" id="IPR036259">
    <property type="entry name" value="MFS_trans_sf"/>
</dbReference>
<gene>
    <name evidence="1" type="ORF">SAMN06295937_10704</name>
</gene>
<name>A0A1T5GDE3_9SPHN</name>
<reference evidence="2" key="1">
    <citation type="submission" date="2017-02" db="EMBL/GenBank/DDBJ databases">
        <authorList>
            <person name="Varghese N."/>
            <person name="Submissions S."/>
        </authorList>
    </citation>
    <scope>NUCLEOTIDE SEQUENCE [LARGE SCALE GENOMIC DNA]</scope>
    <source>
        <strain evidence="2">R11H</strain>
    </source>
</reference>
<dbReference type="SUPFAM" id="SSF103473">
    <property type="entry name" value="MFS general substrate transporter"/>
    <property type="match status" value="1"/>
</dbReference>
<dbReference type="OrthoDB" id="9784658at2"/>
<sequence>MHDQAEEWTWRQKSVLALCALAIVLDGFDAQVIGFAAPAMLTDWGIAKADLAPIRHQGVGCVSLGASARSHLRSKTRVPMVRIAARQTARGATGRQ</sequence>
<dbReference type="AlphaFoldDB" id="A0A1T5GDE3"/>
<protein>
    <submittedName>
        <fullName evidence="1">Uncharacterized protein</fullName>
    </submittedName>
</protein>
<accession>A0A1T5GDE3</accession>
<keyword evidence="2" id="KW-1185">Reference proteome</keyword>
<dbReference type="Proteomes" id="UP000190044">
    <property type="component" value="Unassembled WGS sequence"/>
</dbReference>
<proteinExistence type="predicted"/>
<evidence type="ECO:0000313" key="2">
    <source>
        <dbReference type="Proteomes" id="UP000190044"/>
    </source>
</evidence>
<dbReference type="RefSeq" id="WP_079640281.1">
    <property type="nucleotide sequence ID" value="NZ_FUYP01000070.1"/>
</dbReference>
<organism evidence="1 2">
    <name type="scientific">Sphingopyxis flava</name>
    <dbReference type="NCBI Taxonomy" id="1507287"/>
    <lineage>
        <taxon>Bacteria</taxon>
        <taxon>Pseudomonadati</taxon>
        <taxon>Pseudomonadota</taxon>
        <taxon>Alphaproteobacteria</taxon>
        <taxon>Sphingomonadales</taxon>
        <taxon>Sphingomonadaceae</taxon>
        <taxon>Sphingopyxis</taxon>
    </lineage>
</organism>
<evidence type="ECO:0000313" key="1">
    <source>
        <dbReference type="EMBL" id="SKC06361.1"/>
    </source>
</evidence>